<dbReference type="EMBL" id="FOZL01000001">
    <property type="protein sequence ID" value="SFS12353.1"/>
    <property type="molecule type" value="Genomic_DNA"/>
</dbReference>
<organism evidence="4 5">
    <name type="scientific">Granulicella pectinivorans</name>
    <dbReference type="NCBI Taxonomy" id="474950"/>
    <lineage>
        <taxon>Bacteria</taxon>
        <taxon>Pseudomonadati</taxon>
        <taxon>Acidobacteriota</taxon>
        <taxon>Terriglobia</taxon>
        <taxon>Terriglobales</taxon>
        <taxon>Acidobacteriaceae</taxon>
        <taxon>Granulicella</taxon>
    </lineage>
</organism>
<dbReference type="STRING" id="474950.SAMN05421771_2107"/>
<feature type="domain" description="Glycosyl transferase family 1" evidence="2">
    <location>
        <begin position="182"/>
        <end position="340"/>
    </location>
</feature>
<dbReference type="Proteomes" id="UP000199024">
    <property type="component" value="Unassembled WGS sequence"/>
</dbReference>
<keyword evidence="1 4" id="KW-0808">Transferase</keyword>
<dbReference type="GO" id="GO:0009103">
    <property type="term" value="P:lipopolysaccharide biosynthetic process"/>
    <property type="evidence" value="ECO:0007669"/>
    <property type="project" value="TreeGrafter"/>
</dbReference>
<dbReference type="InterPro" id="IPR028098">
    <property type="entry name" value="Glyco_trans_4-like_N"/>
</dbReference>
<evidence type="ECO:0000313" key="4">
    <source>
        <dbReference type="EMBL" id="SFS12353.1"/>
    </source>
</evidence>
<dbReference type="CDD" id="cd03809">
    <property type="entry name" value="GT4_MtfB-like"/>
    <property type="match status" value="1"/>
</dbReference>
<dbReference type="RefSeq" id="WP_175528968.1">
    <property type="nucleotide sequence ID" value="NZ_FOZL01000001.1"/>
</dbReference>
<dbReference type="Gene3D" id="3.40.50.2000">
    <property type="entry name" value="Glycogen Phosphorylase B"/>
    <property type="match status" value="2"/>
</dbReference>
<dbReference type="SUPFAM" id="SSF53756">
    <property type="entry name" value="UDP-Glycosyltransferase/glycogen phosphorylase"/>
    <property type="match status" value="1"/>
</dbReference>
<dbReference type="GO" id="GO:0016757">
    <property type="term" value="F:glycosyltransferase activity"/>
    <property type="evidence" value="ECO:0007669"/>
    <property type="project" value="InterPro"/>
</dbReference>
<feature type="domain" description="Glycosyltransferase subfamily 4-like N-terminal" evidence="3">
    <location>
        <begin position="17"/>
        <end position="174"/>
    </location>
</feature>
<evidence type="ECO:0000256" key="1">
    <source>
        <dbReference type="ARBA" id="ARBA00022679"/>
    </source>
</evidence>
<evidence type="ECO:0000313" key="5">
    <source>
        <dbReference type="Proteomes" id="UP000199024"/>
    </source>
</evidence>
<dbReference type="Pfam" id="PF13439">
    <property type="entry name" value="Glyco_transf_4"/>
    <property type="match status" value="1"/>
</dbReference>
<keyword evidence="5" id="KW-1185">Reference proteome</keyword>
<name>A0A1I6M9Q7_9BACT</name>
<gene>
    <name evidence="4" type="ORF">SAMN05421771_2107</name>
</gene>
<dbReference type="Pfam" id="PF00534">
    <property type="entry name" value="Glycos_transf_1"/>
    <property type="match status" value="1"/>
</dbReference>
<sequence>MLHILVDPTVFRYGRCGLTRYYAAVCEGLARQQVHLSIPLLSSNSDFKPGIARWTDPLRRIPKLGGLLDTLSERWFHHLVRRGDYDCILFTSPSFDAGFLRHNPSARFLMIVHDLMSCVTAPDGLYDAAGPGMVALMYLANRASRVVCISHDTRRALLSHGLVQADRTAVVLTGNLLAASQPQEQTVPLPRRFLLFVGERSGRKGFYSLIRILPEILRAAPDLHLVCTGTLREAETDYIARHIPLDRVHAIPANDGVLVTLYRRALCLVYPSLYEGFGLPVIEAMHYGCPVITSRCGALAEVAGDAAILIDPNQPEQMRDAILRLASDPAWTERCSKAGQTHASGFAVDRMMQSLRAELERATEPPHHETTLDYSVV</sequence>
<reference evidence="4 5" key="1">
    <citation type="submission" date="2016-10" db="EMBL/GenBank/DDBJ databases">
        <authorList>
            <person name="de Groot N.N."/>
        </authorList>
    </citation>
    <scope>NUCLEOTIDE SEQUENCE [LARGE SCALE GENOMIC DNA]</scope>
    <source>
        <strain evidence="4 5">DSM 21001</strain>
    </source>
</reference>
<accession>A0A1I6M9Q7</accession>
<dbReference type="AlphaFoldDB" id="A0A1I6M9Q7"/>
<protein>
    <submittedName>
        <fullName evidence="4">Glycosyltransferase involved in cell wall bisynthesis</fullName>
    </submittedName>
</protein>
<evidence type="ECO:0000259" key="2">
    <source>
        <dbReference type="Pfam" id="PF00534"/>
    </source>
</evidence>
<dbReference type="PANTHER" id="PTHR46401:SF2">
    <property type="entry name" value="GLYCOSYLTRANSFERASE WBBK-RELATED"/>
    <property type="match status" value="1"/>
</dbReference>
<dbReference type="InterPro" id="IPR001296">
    <property type="entry name" value="Glyco_trans_1"/>
</dbReference>
<dbReference type="PANTHER" id="PTHR46401">
    <property type="entry name" value="GLYCOSYLTRANSFERASE WBBK-RELATED"/>
    <property type="match status" value="1"/>
</dbReference>
<proteinExistence type="predicted"/>
<evidence type="ECO:0000259" key="3">
    <source>
        <dbReference type="Pfam" id="PF13439"/>
    </source>
</evidence>